<proteinExistence type="predicted"/>
<reference evidence="2 3" key="1">
    <citation type="submission" date="2018-06" db="EMBL/GenBank/DDBJ databases">
        <title>A transcriptomic atlas of mushroom development highlights an independent origin of complex multicellularity.</title>
        <authorList>
            <consortium name="DOE Joint Genome Institute"/>
            <person name="Krizsan K."/>
            <person name="Almasi E."/>
            <person name="Merenyi Z."/>
            <person name="Sahu N."/>
            <person name="Viragh M."/>
            <person name="Koszo T."/>
            <person name="Mondo S."/>
            <person name="Kiss B."/>
            <person name="Balint B."/>
            <person name="Kues U."/>
            <person name="Barry K."/>
            <person name="Hegedus J.C."/>
            <person name="Henrissat B."/>
            <person name="Johnson J."/>
            <person name="Lipzen A."/>
            <person name="Ohm R."/>
            <person name="Nagy I."/>
            <person name="Pangilinan J."/>
            <person name="Yan J."/>
            <person name="Xiong Y."/>
            <person name="Grigoriev I.V."/>
            <person name="Hibbett D.S."/>
            <person name="Nagy L.G."/>
        </authorList>
    </citation>
    <scope>NUCLEOTIDE SEQUENCE [LARGE SCALE GENOMIC DNA]</scope>
    <source>
        <strain evidence="2 3">SZMC22713</strain>
    </source>
</reference>
<dbReference type="OrthoDB" id="3271026at2759"/>
<feature type="compositionally biased region" description="Basic and acidic residues" evidence="1">
    <location>
        <begin position="584"/>
        <end position="599"/>
    </location>
</feature>
<dbReference type="AlphaFoldDB" id="A0A4Y7PEM5"/>
<name>A0A4Y7PEM5_9AGAM</name>
<dbReference type="VEuPathDB" id="FungiDB:BD410DRAFT_846698"/>
<dbReference type="EMBL" id="ML170491">
    <property type="protein sequence ID" value="TDL13696.1"/>
    <property type="molecule type" value="Genomic_DNA"/>
</dbReference>
<keyword evidence="3" id="KW-1185">Reference proteome</keyword>
<dbReference type="Proteomes" id="UP000294933">
    <property type="component" value="Unassembled WGS sequence"/>
</dbReference>
<organism evidence="2 3">
    <name type="scientific">Rickenella mellea</name>
    <dbReference type="NCBI Taxonomy" id="50990"/>
    <lineage>
        <taxon>Eukaryota</taxon>
        <taxon>Fungi</taxon>
        <taxon>Dikarya</taxon>
        <taxon>Basidiomycota</taxon>
        <taxon>Agaricomycotina</taxon>
        <taxon>Agaricomycetes</taxon>
        <taxon>Hymenochaetales</taxon>
        <taxon>Rickenellaceae</taxon>
        <taxon>Rickenella</taxon>
    </lineage>
</organism>
<feature type="region of interest" description="Disordered" evidence="1">
    <location>
        <begin position="584"/>
        <end position="603"/>
    </location>
</feature>
<feature type="region of interest" description="Disordered" evidence="1">
    <location>
        <begin position="39"/>
        <end position="91"/>
    </location>
</feature>
<evidence type="ECO:0000313" key="3">
    <source>
        <dbReference type="Proteomes" id="UP000294933"/>
    </source>
</evidence>
<evidence type="ECO:0000313" key="2">
    <source>
        <dbReference type="EMBL" id="TDL13696.1"/>
    </source>
</evidence>
<protein>
    <submittedName>
        <fullName evidence="2">Uncharacterized protein</fullName>
    </submittedName>
</protein>
<gene>
    <name evidence="2" type="ORF">BD410DRAFT_846698</name>
</gene>
<sequence>MPHLFDDFEDEDITMDPLYAGIPFDYDRDIHLLPETGRRVSSIQNPPPPGGEFGIDPQLLAQSNLPPQPTEPELSHQPTTPELPPQPTEREPIVETPISFPADRDPFLPHYYESLNHPLWPHGRTYVYHYDTSPESQKKYAAWSVKLKVPLGKSGAELNAMGLLRLYPGDAVFVRSYGGDRNRYNDHPKAWVTGEGKLERIIPGGLNRVKAVAKQILGDPNLRTLDRPKEVNGVLKGGIHFERDAHINHTKQGPRCYGGGVSVQVPRDNLSQPCHNAAGKGEHQRLRDEFTILSAEVVAAALNQGPRKHIEMCKLRAELLNTPSIGQNSNFGFFSNLQINVAPAVPNSSTADMSDSLGTAGASHNDRLDDPLALTAMTAISDTPRDYEDGNFHLLELGVYVRMTPYTVVIFSGLQTHGGSPPRAPPGFDVKPWATRVTVIWYPSDVFLNRKGNTSLAFDEELGVIENSIAKSTHWRPTFAELGPNIMQPAAFRRYLAREALVLVYKIFQTSPPSVRLSINPDAFFKAITFVNENGERETIEPWDLAPGGERDGERKDLLCQVTDYSDEATSFIPLKAVKLQESDERAKRKRIHDGSPEAKRRKCSKTTTKRLLCSTPALLLHLTPGAFRATRKCFEFAYTASGSPALLAVHANEPFPANELNRAAKLLQSDSGGLSTFKRISELMRMCGRTSEATHELQVLVRLNRAQIMHAIWLTGNWLYIDCAAYIKDYIGGQVMVTGDYAWLQSLTSTIWRHFFIMSKDKTVIQPSAYGFHDPNAKPFFIQPARYGEADGVVVACVLDCLASFLMPDLPEWRHQSAFVDELLKLTKSPGIMLLDPVYTAFEDIWASFSDPKKRQDMDGHLDVLKDGLPSLLTREVEEDLLLITQMAEKFVPGFASYGSSAFGEGRSAAPQEITSNSQAGPSSIPYDAVIPDHFNSPGERNSTMSIFQASSSVIPPESDLPLPSLLPPNPTTGDMAVYTAAERVVLFLRSAYKIYRRDAKEIQDPVTIFLMDTKKNPRDSFLPFREKAPSRTAILVEPSPYQPENVRRCVGFFGAVIFRAVTFKCGILLEKNHRLFGSLDEWLSLVDNYLDKGRGDDFFCDRCAYGPTDKRGRQFVPEFWPPATEWEKYLLEHPNLSFIELFEYIDRLNMPSVGALTSYLIATDFAYADLVPFPSPTEVATAIIKLGAGARHGLEKLKVWTTKKKGTKKKRIKKKKGDDDNEIARFVLLHDKVKALLSPEEQVNMGYDTLMLEHTLCKLSKMTKLKEIKNRVLNDL</sequence>
<accession>A0A4Y7PEM5</accession>
<evidence type="ECO:0000256" key="1">
    <source>
        <dbReference type="SAM" id="MobiDB-lite"/>
    </source>
</evidence>